<evidence type="ECO:0000259" key="2">
    <source>
        <dbReference type="Pfam" id="PF00582"/>
    </source>
</evidence>
<proteinExistence type="inferred from homology"/>
<evidence type="ECO:0000313" key="4">
    <source>
        <dbReference type="Proteomes" id="UP000095185"/>
    </source>
</evidence>
<dbReference type="Proteomes" id="UP000095185">
    <property type="component" value="Chromosome"/>
</dbReference>
<dbReference type="Gene3D" id="3.40.50.12370">
    <property type="match status" value="1"/>
</dbReference>
<keyword evidence="4" id="KW-1185">Reference proteome</keyword>
<sequence>MTHRIIHSIAVAIDCSPHSKASLEAAAEMAARLKAELIGIFVEDINLLRVAGLPFAEEVRLYSSTTAKLDTAQLERLLRLQAEQARELLRHTAEARTLRHTFRVLRGLVSEQIMLAAPEADMLVLGRSGRSPSCRKGLGSTARTALHECKMNVMLMRPGVTAAEGPLLVLCDDSEASKRALRTALEIAGPTSTLNLLVTDPDPEAIGHCKQETDAMLNGRTIEAEYYHIPFTEGKQLASFIRMIDSGLVVIGEGMNLPAETLRELIDNIDYPVLVVR</sequence>
<protein>
    <submittedName>
        <fullName evidence="3">Universal stress protein UspA</fullName>
    </submittedName>
</protein>
<dbReference type="EMBL" id="CP017305">
    <property type="protein sequence ID" value="AOS84480.1"/>
    <property type="molecule type" value="Genomic_DNA"/>
</dbReference>
<dbReference type="PRINTS" id="PR01438">
    <property type="entry name" value="UNVRSLSTRESS"/>
</dbReference>
<dbReference type="CDD" id="cd00293">
    <property type="entry name" value="USP-like"/>
    <property type="match status" value="1"/>
</dbReference>
<feature type="domain" description="UspA" evidence="2">
    <location>
        <begin position="8"/>
        <end position="156"/>
    </location>
</feature>
<dbReference type="AlphaFoldDB" id="A0A1D8CZW5"/>
<gene>
    <name evidence="3" type="ORF">BIU88_10250</name>
</gene>
<dbReference type="STRING" id="274537.BIU88_10250"/>
<name>A0A1D8CZW5_CHLLM</name>
<reference evidence="3" key="1">
    <citation type="submission" date="2016-09" db="EMBL/GenBank/DDBJ databases">
        <title>Genome sequence of Chlorobaculum limnaeum.</title>
        <authorList>
            <person name="Liu Z."/>
            <person name="Tank M."/>
            <person name="Bryant D.A."/>
        </authorList>
    </citation>
    <scope>NUCLEOTIDE SEQUENCE [LARGE SCALE GENOMIC DNA]</scope>
    <source>
        <strain evidence="3">DSM 1677</strain>
    </source>
</reference>
<dbReference type="RefSeq" id="WP_069810672.1">
    <property type="nucleotide sequence ID" value="NZ_CP017305.1"/>
</dbReference>
<evidence type="ECO:0000256" key="1">
    <source>
        <dbReference type="ARBA" id="ARBA00008791"/>
    </source>
</evidence>
<dbReference type="SUPFAM" id="SSF52402">
    <property type="entry name" value="Adenine nucleotide alpha hydrolases-like"/>
    <property type="match status" value="2"/>
</dbReference>
<dbReference type="InterPro" id="IPR006016">
    <property type="entry name" value="UspA"/>
</dbReference>
<dbReference type="Pfam" id="PF00582">
    <property type="entry name" value="Usp"/>
    <property type="match status" value="1"/>
</dbReference>
<dbReference type="InterPro" id="IPR006015">
    <property type="entry name" value="Universal_stress_UspA"/>
</dbReference>
<evidence type="ECO:0000313" key="3">
    <source>
        <dbReference type="EMBL" id="AOS84480.1"/>
    </source>
</evidence>
<dbReference type="OrthoDB" id="189896at2"/>
<dbReference type="PANTHER" id="PTHR46268:SF6">
    <property type="entry name" value="UNIVERSAL STRESS PROTEIN UP12"/>
    <property type="match status" value="1"/>
</dbReference>
<dbReference type="PANTHER" id="PTHR46268">
    <property type="entry name" value="STRESS RESPONSE PROTEIN NHAX"/>
    <property type="match status" value="1"/>
</dbReference>
<accession>A0A1D8CZW5</accession>
<dbReference type="KEGG" id="clz:BIU88_10250"/>
<comment type="similarity">
    <text evidence="1">Belongs to the universal stress protein A family.</text>
</comment>
<organism evidence="3 4">
    <name type="scientific">Chlorobaculum limnaeum</name>
    <dbReference type="NCBI Taxonomy" id="274537"/>
    <lineage>
        <taxon>Bacteria</taxon>
        <taxon>Pseudomonadati</taxon>
        <taxon>Chlorobiota</taxon>
        <taxon>Chlorobiia</taxon>
        <taxon>Chlorobiales</taxon>
        <taxon>Chlorobiaceae</taxon>
        <taxon>Chlorobaculum</taxon>
    </lineage>
</organism>